<proteinExistence type="predicted"/>
<name>A0A0H3ZVE7_VIBSP</name>
<keyword evidence="1" id="KW-0812">Transmembrane</keyword>
<sequence length="127" mass="13599">MGLSSVSRIESPLDKLNQSVESFHRGYDAIESVKMKSTLTESILGPNIAIDPDLIKPRGTIVKNIYKIDSKAVQIGDGNTQTSVEQVASSNDEGISIARRSLNITIIGVIVAIIGVFVSVVIYHSGT</sequence>
<keyword evidence="1" id="KW-1133">Transmembrane helix</keyword>
<feature type="transmembrane region" description="Helical" evidence="1">
    <location>
        <begin position="102"/>
        <end position="123"/>
    </location>
</feature>
<reference evidence="2" key="1">
    <citation type="journal article" date="2015" name="MBio">
        <title>Eco-Evolutionary Dynamics of Episomes among Ecologically Cohesive Bacterial Populations.</title>
        <authorList>
            <person name="Xue H."/>
            <person name="Cordero O.X."/>
            <person name="Camas F.M."/>
            <person name="Trimble W."/>
            <person name="Meyer F."/>
            <person name="Guglielmini J."/>
            <person name="Rocha E.P."/>
            <person name="Polz M.F."/>
        </authorList>
    </citation>
    <scope>NUCLEOTIDE SEQUENCE</scope>
    <source>
        <strain evidence="2">5S_214</strain>
    </source>
</reference>
<organism evidence="2">
    <name type="scientific">Vibrio splendidus</name>
    <dbReference type="NCBI Taxonomy" id="29497"/>
    <lineage>
        <taxon>Bacteria</taxon>
        <taxon>Pseudomonadati</taxon>
        <taxon>Pseudomonadota</taxon>
        <taxon>Gammaproteobacteria</taxon>
        <taxon>Vibrionales</taxon>
        <taxon>Vibrionaceae</taxon>
        <taxon>Vibrio</taxon>
    </lineage>
</organism>
<dbReference type="AlphaFoldDB" id="A0A0H3ZVE7"/>
<dbReference type="EMBL" id="KP795538">
    <property type="protein sequence ID" value="AKN37496.1"/>
    <property type="molecule type" value="Genomic_DNA"/>
</dbReference>
<accession>A0A0H3ZVE7</accession>
<protein>
    <submittedName>
        <fullName evidence="2">Uncharacterized protein</fullName>
    </submittedName>
</protein>
<keyword evidence="1" id="KW-0472">Membrane</keyword>
<evidence type="ECO:0000313" key="2">
    <source>
        <dbReference type="EMBL" id="AKN37496.1"/>
    </source>
</evidence>
<evidence type="ECO:0000256" key="1">
    <source>
        <dbReference type="SAM" id="Phobius"/>
    </source>
</evidence>